<gene>
    <name evidence="2" type="ORF">ACFFTP_22345</name>
</gene>
<dbReference type="EMBL" id="JBHMCT010000013">
    <property type="protein sequence ID" value="MFB9556920.1"/>
    <property type="molecule type" value="Genomic_DNA"/>
</dbReference>
<dbReference type="Pfam" id="PF00403">
    <property type="entry name" value="HMA"/>
    <property type="match status" value="1"/>
</dbReference>
<comment type="caution">
    <text evidence="2">The sequence shown here is derived from an EMBL/GenBank/DDBJ whole genome shotgun (WGS) entry which is preliminary data.</text>
</comment>
<keyword evidence="3" id="KW-1185">Reference proteome</keyword>
<dbReference type="CDD" id="cd00371">
    <property type="entry name" value="HMA"/>
    <property type="match status" value="1"/>
</dbReference>
<sequence length="92" mass="9848">MILRLFGSRKKQEAASSGPQLILEVEGMHCTSCGLLIDDELEEIPGVSSARTDVRTGRSTVRFEEGAVVDTDALLAAVRRAGEYEARPVGSA</sequence>
<evidence type="ECO:0000313" key="3">
    <source>
        <dbReference type="Proteomes" id="UP001589716"/>
    </source>
</evidence>
<reference evidence="2 3" key="1">
    <citation type="submission" date="2024-09" db="EMBL/GenBank/DDBJ databases">
        <authorList>
            <person name="Sun Q."/>
            <person name="Mori K."/>
        </authorList>
    </citation>
    <scope>NUCLEOTIDE SEQUENCE [LARGE SCALE GENOMIC DNA]</scope>
    <source>
        <strain evidence="2 3">JCM 4414</strain>
    </source>
</reference>
<organism evidence="2 3">
    <name type="scientific">Streptomyces roseoviridis</name>
    <dbReference type="NCBI Taxonomy" id="67361"/>
    <lineage>
        <taxon>Bacteria</taxon>
        <taxon>Bacillati</taxon>
        <taxon>Actinomycetota</taxon>
        <taxon>Actinomycetes</taxon>
        <taxon>Kitasatosporales</taxon>
        <taxon>Streptomycetaceae</taxon>
        <taxon>Streptomyces</taxon>
    </lineage>
</organism>
<dbReference type="SUPFAM" id="SSF55008">
    <property type="entry name" value="HMA, heavy metal-associated domain"/>
    <property type="match status" value="1"/>
</dbReference>
<dbReference type="InterPro" id="IPR036163">
    <property type="entry name" value="HMA_dom_sf"/>
</dbReference>
<dbReference type="RefSeq" id="WP_345484635.1">
    <property type="nucleotide sequence ID" value="NZ_BAAAWU010000001.1"/>
</dbReference>
<protein>
    <submittedName>
        <fullName evidence="2">Heavy-metal-associated domain-containing protein</fullName>
    </submittedName>
</protein>
<dbReference type="PROSITE" id="PS50846">
    <property type="entry name" value="HMA_2"/>
    <property type="match status" value="1"/>
</dbReference>
<dbReference type="InterPro" id="IPR006121">
    <property type="entry name" value="HMA_dom"/>
</dbReference>
<proteinExistence type="predicted"/>
<feature type="domain" description="HMA" evidence="1">
    <location>
        <begin position="19"/>
        <end position="86"/>
    </location>
</feature>
<evidence type="ECO:0000259" key="1">
    <source>
        <dbReference type="PROSITE" id="PS50846"/>
    </source>
</evidence>
<name>A0ABV5QTQ9_9ACTN</name>
<accession>A0ABV5QTQ9</accession>
<dbReference type="Proteomes" id="UP001589716">
    <property type="component" value="Unassembled WGS sequence"/>
</dbReference>
<evidence type="ECO:0000313" key="2">
    <source>
        <dbReference type="EMBL" id="MFB9556920.1"/>
    </source>
</evidence>
<dbReference type="Gene3D" id="3.30.70.100">
    <property type="match status" value="1"/>
</dbReference>